<dbReference type="EMBL" id="JAFEUZ010000034">
    <property type="protein sequence ID" value="KAG5468204.1"/>
    <property type="molecule type" value="Genomic_DNA"/>
</dbReference>
<protein>
    <submittedName>
        <fullName evidence="3">Uncharacterized protein</fullName>
    </submittedName>
</protein>
<evidence type="ECO:0000313" key="4">
    <source>
        <dbReference type="Proteomes" id="UP000673552"/>
    </source>
</evidence>
<evidence type="ECO:0000313" key="3">
    <source>
        <dbReference type="EMBL" id="KAG5468204.1"/>
    </source>
</evidence>
<organism evidence="3 4">
    <name type="scientific">Leishmania martiniquensis</name>
    <dbReference type="NCBI Taxonomy" id="1580590"/>
    <lineage>
        <taxon>Eukaryota</taxon>
        <taxon>Discoba</taxon>
        <taxon>Euglenozoa</taxon>
        <taxon>Kinetoplastea</taxon>
        <taxon>Metakinetoplastina</taxon>
        <taxon>Trypanosomatida</taxon>
        <taxon>Trypanosomatidae</taxon>
        <taxon>Leishmaniinae</taxon>
        <taxon>Leishmania</taxon>
    </lineage>
</organism>
<comment type="caution">
    <text evidence="3">The sequence shown here is derived from an EMBL/GenBank/DDBJ whole genome shotgun (WGS) entry which is preliminary data.</text>
</comment>
<keyword evidence="1" id="KW-0175">Coiled coil</keyword>
<dbReference type="GeneID" id="92512279"/>
<dbReference type="Proteomes" id="UP000673552">
    <property type="component" value="Chromosome 34"/>
</dbReference>
<dbReference type="OrthoDB" id="267176at2759"/>
<keyword evidence="4" id="KW-1185">Reference proteome</keyword>
<reference evidence="3 4" key="1">
    <citation type="submission" date="2021-03" db="EMBL/GenBank/DDBJ databases">
        <title>Leishmania (Mundinia) martiniquensis Genome sequencing and assembly.</title>
        <authorList>
            <person name="Almutairi H."/>
            <person name="Gatherer D."/>
        </authorList>
    </citation>
    <scope>NUCLEOTIDE SEQUENCE [LARGE SCALE GENOMIC DNA]</scope>
    <source>
        <strain evidence="3">LSCM1</strain>
    </source>
</reference>
<evidence type="ECO:0000256" key="1">
    <source>
        <dbReference type="SAM" id="Coils"/>
    </source>
</evidence>
<dbReference type="AlphaFoldDB" id="A0A836G9W9"/>
<gene>
    <name evidence="3" type="ORF">LSCM1_02180</name>
</gene>
<feature type="compositionally biased region" description="Polar residues" evidence="2">
    <location>
        <begin position="518"/>
        <end position="528"/>
    </location>
</feature>
<feature type="coiled-coil region" evidence="1">
    <location>
        <begin position="283"/>
        <end position="310"/>
    </location>
</feature>
<dbReference type="KEGG" id="lmat:92512279"/>
<proteinExistence type="predicted"/>
<sequence>MKSSVSASGKVSPLRSNTFLLPSLKGSQRTGAGYTSIRLDTYHDTSDLRAALRKIEAAFLPVEQEAVASATANVSTAIETIKATVDVPLQNVGDGAPSRPAVVATKRSAAMAPTLPGSVQPAISKLSPQLVIYCFSFCNLRTLGVLCMVSVRMNVIVGSQGTALWLAAAHQRRIPIAVPARAREELRVALVQRARERHAEEAYYESEIARMEERLSVRAQDIYAQNVDVDLTLRTNGGSSMPAASRSVRLGLRQQLLARAKACAAVDSADTAPAAPSPSAETCAKLEREIEALEEMKRTCECRLNLQEELLRQQDAQLRQWQSLLVPCKVSESEPSLACEAAGAATVSSRSENGSAAATVPHPALVSAAEVDEFERRIARLVLNGCESTSLAERTGAPAGGARLPPVLRRGVENFASLELVLRALGCGEPHNGLHPTNQGSVLTGNVRDAATASTPTASAPGGAVRAAAKRWDAFQKVCPPNEEYEKARLFLKAQALQAGPAPTPRAQSGAGGRSPVNVANQSRQRPSAKQMAGLLRLSSFVRRVEAMSDAQVLREWM</sequence>
<accession>A0A836G9W9</accession>
<dbReference type="RefSeq" id="XP_067175142.1">
    <property type="nucleotide sequence ID" value="XM_067319767.1"/>
</dbReference>
<name>A0A836G9W9_9TRYP</name>
<feature type="region of interest" description="Disordered" evidence="2">
    <location>
        <begin position="499"/>
        <end position="531"/>
    </location>
</feature>
<evidence type="ECO:0000256" key="2">
    <source>
        <dbReference type="SAM" id="MobiDB-lite"/>
    </source>
</evidence>